<comment type="caution">
    <text evidence="6">The sequence shown here is derived from an EMBL/GenBank/DDBJ whole genome shotgun (WGS) entry which is preliminary data.</text>
</comment>
<proteinExistence type="predicted"/>
<evidence type="ECO:0000313" key="6">
    <source>
        <dbReference type="EMBL" id="CAH1446423.1"/>
    </source>
</evidence>
<evidence type="ECO:0000256" key="2">
    <source>
        <dbReference type="ARBA" id="ARBA00022771"/>
    </source>
</evidence>
<evidence type="ECO:0000259" key="5">
    <source>
        <dbReference type="PROSITE" id="PS50089"/>
    </source>
</evidence>
<organism evidence="6 7">
    <name type="scientific">Lactuca virosa</name>
    <dbReference type="NCBI Taxonomy" id="75947"/>
    <lineage>
        <taxon>Eukaryota</taxon>
        <taxon>Viridiplantae</taxon>
        <taxon>Streptophyta</taxon>
        <taxon>Embryophyta</taxon>
        <taxon>Tracheophyta</taxon>
        <taxon>Spermatophyta</taxon>
        <taxon>Magnoliopsida</taxon>
        <taxon>eudicotyledons</taxon>
        <taxon>Gunneridae</taxon>
        <taxon>Pentapetalae</taxon>
        <taxon>asterids</taxon>
        <taxon>campanulids</taxon>
        <taxon>Asterales</taxon>
        <taxon>Asteraceae</taxon>
        <taxon>Cichorioideae</taxon>
        <taxon>Cichorieae</taxon>
        <taxon>Lactucinae</taxon>
        <taxon>Lactuca</taxon>
    </lineage>
</organism>
<evidence type="ECO:0000256" key="4">
    <source>
        <dbReference type="PROSITE-ProRule" id="PRU00175"/>
    </source>
</evidence>
<evidence type="ECO:0000256" key="1">
    <source>
        <dbReference type="ARBA" id="ARBA00022723"/>
    </source>
</evidence>
<dbReference type="GO" id="GO:0061630">
    <property type="term" value="F:ubiquitin protein ligase activity"/>
    <property type="evidence" value="ECO:0007669"/>
    <property type="project" value="TreeGrafter"/>
</dbReference>
<dbReference type="Pfam" id="PF13639">
    <property type="entry name" value="zf-RING_2"/>
    <property type="match status" value="1"/>
</dbReference>
<accession>A0AAU9P873</accession>
<gene>
    <name evidence="6" type="ORF">LVIROSA_LOCUS32116</name>
</gene>
<evidence type="ECO:0000313" key="7">
    <source>
        <dbReference type="Proteomes" id="UP001157418"/>
    </source>
</evidence>
<dbReference type="SMART" id="SM00184">
    <property type="entry name" value="RING"/>
    <property type="match status" value="1"/>
</dbReference>
<dbReference type="PROSITE" id="PS50089">
    <property type="entry name" value="ZF_RING_2"/>
    <property type="match status" value="1"/>
</dbReference>
<dbReference type="PANTHER" id="PTHR45969">
    <property type="entry name" value="RING ZINC FINGER PROTEIN-RELATED"/>
    <property type="match status" value="1"/>
</dbReference>
<dbReference type="PANTHER" id="PTHR45969:SF9">
    <property type="entry name" value="RING-TYPE DOMAIN-CONTAINING PROTEIN"/>
    <property type="match status" value="1"/>
</dbReference>
<keyword evidence="1" id="KW-0479">Metal-binding</keyword>
<name>A0AAU9P873_9ASTR</name>
<dbReference type="InterPro" id="IPR013083">
    <property type="entry name" value="Znf_RING/FYVE/PHD"/>
</dbReference>
<dbReference type="GO" id="GO:0016567">
    <property type="term" value="P:protein ubiquitination"/>
    <property type="evidence" value="ECO:0007669"/>
    <property type="project" value="TreeGrafter"/>
</dbReference>
<dbReference type="EMBL" id="CAKMRJ010005523">
    <property type="protein sequence ID" value="CAH1446423.1"/>
    <property type="molecule type" value="Genomic_DNA"/>
</dbReference>
<evidence type="ECO:0000256" key="3">
    <source>
        <dbReference type="ARBA" id="ARBA00022833"/>
    </source>
</evidence>
<reference evidence="6 7" key="1">
    <citation type="submission" date="2022-01" db="EMBL/GenBank/DDBJ databases">
        <authorList>
            <person name="Xiong W."/>
            <person name="Schranz E."/>
        </authorList>
    </citation>
    <scope>NUCLEOTIDE SEQUENCE [LARGE SCALE GENOMIC DNA]</scope>
</reference>
<keyword evidence="2 4" id="KW-0863">Zinc-finger</keyword>
<keyword evidence="3" id="KW-0862">Zinc</keyword>
<keyword evidence="7" id="KW-1185">Reference proteome</keyword>
<dbReference type="InterPro" id="IPR001841">
    <property type="entry name" value="Znf_RING"/>
</dbReference>
<dbReference type="Proteomes" id="UP001157418">
    <property type="component" value="Unassembled WGS sequence"/>
</dbReference>
<dbReference type="Gene3D" id="3.30.40.10">
    <property type="entry name" value="Zinc/RING finger domain, C3HC4 (zinc finger)"/>
    <property type="match status" value="1"/>
</dbReference>
<dbReference type="SUPFAM" id="SSF57850">
    <property type="entry name" value="RING/U-box"/>
    <property type="match status" value="1"/>
</dbReference>
<dbReference type="GO" id="GO:0008270">
    <property type="term" value="F:zinc ion binding"/>
    <property type="evidence" value="ECO:0007669"/>
    <property type="project" value="UniProtKB-KW"/>
</dbReference>
<dbReference type="AlphaFoldDB" id="A0AAU9P873"/>
<feature type="domain" description="RING-type" evidence="5">
    <location>
        <begin position="107"/>
        <end position="150"/>
    </location>
</feature>
<protein>
    <recommendedName>
        <fullName evidence="5">RING-type domain-containing protein</fullName>
    </recommendedName>
</protein>
<sequence>MICLVYDGYGASTTTLVFITCIWVPFLQAKHVFFEILSTLMMIFPQHDHYHQLHDDNDDHHHQHHDDDHHGNLWKIISNAYNLSTLQFRDIAIEDSGTTRREVDDTCSICLAEFKDEDAVSQLNRCSHVFHTCCIERWLTRDNFTCPLCRSNLLH</sequence>